<dbReference type="EMBL" id="BMFW01000002">
    <property type="protein sequence ID" value="GGH91158.1"/>
    <property type="molecule type" value="Genomic_DNA"/>
</dbReference>
<gene>
    <name evidence="1" type="ORF">GCM10007170_06650</name>
</gene>
<name>A0ABQ2AJ85_9MICC</name>
<evidence type="ECO:0000313" key="2">
    <source>
        <dbReference type="Proteomes" id="UP000643279"/>
    </source>
</evidence>
<protein>
    <recommendedName>
        <fullName evidence="3">DNA primase/nucleoside triphosphatase C-terminal domain-containing protein</fullName>
    </recommendedName>
</protein>
<comment type="caution">
    <text evidence="1">The sequence shown here is derived from an EMBL/GenBank/DDBJ whole genome shotgun (WGS) entry which is preliminary data.</text>
</comment>
<proteinExistence type="predicted"/>
<evidence type="ECO:0000313" key="1">
    <source>
        <dbReference type="EMBL" id="GGH91158.1"/>
    </source>
</evidence>
<organism evidence="1 2">
    <name type="scientific">Arthrobacter liuii</name>
    <dbReference type="NCBI Taxonomy" id="1476996"/>
    <lineage>
        <taxon>Bacteria</taxon>
        <taxon>Bacillati</taxon>
        <taxon>Actinomycetota</taxon>
        <taxon>Actinomycetes</taxon>
        <taxon>Micrococcales</taxon>
        <taxon>Micrococcaceae</taxon>
        <taxon>Arthrobacter</taxon>
    </lineage>
</organism>
<evidence type="ECO:0008006" key="3">
    <source>
        <dbReference type="Google" id="ProtNLM"/>
    </source>
</evidence>
<keyword evidence="2" id="KW-1185">Reference proteome</keyword>
<reference evidence="2" key="1">
    <citation type="journal article" date="2019" name="Int. J. Syst. Evol. Microbiol.">
        <title>The Global Catalogue of Microorganisms (GCM) 10K type strain sequencing project: providing services to taxonomists for standard genome sequencing and annotation.</title>
        <authorList>
            <consortium name="The Broad Institute Genomics Platform"/>
            <consortium name="The Broad Institute Genome Sequencing Center for Infectious Disease"/>
            <person name="Wu L."/>
            <person name="Ma J."/>
        </authorList>
    </citation>
    <scope>NUCLEOTIDE SEQUENCE [LARGE SCALE GENOMIC DNA]</scope>
    <source>
        <strain evidence="2">CGMCC 1.12778</strain>
    </source>
</reference>
<dbReference type="Proteomes" id="UP000643279">
    <property type="component" value="Unassembled WGS sequence"/>
</dbReference>
<accession>A0ABQ2AJ85</accession>
<sequence length="84" mass="9704">MAQTPFDQFLQETTYRDREPGKHLDRDTLYGLYTSWCCVSGKEPQTEHDFWAAMRERLGAGEFLHMKKCPAVADYILASYPALV</sequence>